<comment type="caution">
    <text evidence="1">The sequence shown here is derived from an EMBL/GenBank/DDBJ whole genome shotgun (WGS) entry which is preliminary data.</text>
</comment>
<name>A0A923NER0_9FIRM</name>
<keyword evidence="2" id="KW-1185">Reference proteome</keyword>
<gene>
    <name evidence="1" type="ORF">H8876_07005</name>
</gene>
<organism evidence="1 2">
    <name type="scientific">Lentihominibacter faecis</name>
    <dbReference type="NCBI Taxonomy" id="2764712"/>
    <lineage>
        <taxon>Bacteria</taxon>
        <taxon>Bacillati</taxon>
        <taxon>Bacillota</taxon>
        <taxon>Clostridia</taxon>
        <taxon>Peptostreptococcales</taxon>
        <taxon>Anaerovoracaceae</taxon>
        <taxon>Lentihominibacter</taxon>
    </lineage>
</organism>
<sequence length="100" mass="11229">MIGVICIKTIAFAFSDAKVSRRKLPQFLHHTLPILDFSLPDASHLPFHSAVIISHFIPHDMLRQARLGFSTTKAPAAASISIILHLRQFAVNIYKAFFVF</sequence>
<dbReference type="AlphaFoldDB" id="A0A923NER0"/>
<dbReference type="EMBL" id="JACRWC010000090">
    <property type="protein sequence ID" value="MBC5999746.1"/>
    <property type="molecule type" value="Genomic_DNA"/>
</dbReference>
<proteinExistence type="predicted"/>
<evidence type="ECO:0000313" key="2">
    <source>
        <dbReference type="Proteomes" id="UP000644115"/>
    </source>
</evidence>
<reference evidence="1" key="1">
    <citation type="submission" date="2020-08" db="EMBL/GenBank/DDBJ databases">
        <authorList>
            <person name="Liu C."/>
            <person name="Sun Q."/>
        </authorList>
    </citation>
    <scope>NUCLEOTIDE SEQUENCE</scope>
    <source>
        <strain evidence="1">BX16</strain>
    </source>
</reference>
<accession>A0A923NER0</accession>
<evidence type="ECO:0000313" key="1">
    <source>
        <dbReference type="EMBL" id="MBC5999746.1"/>
    </source>
</evidence>
<dbReference type="Proteomes" id="UP000644115">
    <property type="component" value="Unassembled WGS sequence"/>
</dbReference>
<protein>
    <submittedName>
        <fullName evidence="1">Uncharacterized protein</fullName>
    </submittedName>
</protein>